<keyword evidence="2" id="KW-0175">Coiled coil</keyword>
<dbReference type="InterPro" id="IPR056884">
    <property type="entry name" value="NPHP3-like_N"/>
</dbReference>
<dbReference type="Pfam" id="PF24809">
    <property type="entry name" value="DUF7708"/>
    <property type="match status" value="1"/>
</dbReference>
<evidence type="ECO:0000259" key="3">
    <source>
        <dbReference type="Pfam" id="PF24809"/>
    </source>
</evidence>
<evidence type="ECO:0000259" key="4">
    <source>
        <dbReference type="Pfam" id="PF24883"/>
    </source>
</evidence>
<dbReference type="Pfam" id="PF24883">
    <property type="entry name" value="NPHP3_N"/>
    <property type="match status" value="1"/>
</dbReference>
<dbReference type="EMBL" id="JAJVDC020000057">
    <property type="protein sequence ID" value="KAL1629126.1"/>
    <property type="molecule type" value="Genomic_DNA"/>
</dbReference>
<keyword evidence="6" id="KW-1185">Reference proteome</keyword>
<feature type="domain" description="DUF7708" evidence="3">
    <location>
        <begin position="124"/>
        <end position="251"/>
    </location>
</feature>
<proteinExistence type="predicted"/>
<protein>
    <submittedName>
        <fullName evidence="5">Uncharacterized protein</fullName>
    </submittedName>
</protein>
<feature type="coiled-coil region" evidence="2">
    <location>
        <begin position="54"/>
        <end position="93"/>
    </location>
</feature>
<sequence length="543" mass="62267">MSMNTLTEEPEDMETMDETAGLLRSVSETDTEGLRDHKAEAWTEDVWGGIVLQKEAMQHSNEKLERRVNDFLAQATENDKAEFEQSRKDMLQKIGEVVNARSAKEQDPRTRFQHICRSIKDAGNKTSEVALGYMHMLDVMVGQAPEYVALAYGAIKIILIVQINYAETKQKVPFYLQQFAEKFRMIDHLTTLRPTKSLLEKISRAYAGYMRFLGKAVKLYKEGRFNPWKSRMQPIVDGIEQTFQDIKETAQYHGLVSTHINTDLSERILSIVTEMFDEVRTVRFNKKEDIDQAAANIRQRLDENLDNPTKEEFPDGVARVEPGAGDFYSQTVPNSLAQDLDELFPALRAAREESERRARAIEEHPDMREHRAAKRNLLRSEKFLSWLDSETSTLLWLDGNRLLSRLQLNSLFTSPLLLFGESNFGSIVVLRHSCAESASTEKYLTLVQSLVAQFLEQYPEIHQRKRGILVKERTTSMNSLWEVFVELLESVNAACFFIIIDSIDNVGSDDSLDSNERNTLLELLKQLLADKGKLVKMMVDSHW</sequence>
<name>A0ABR3ST61_9PEZI</name>
<dbReference type="Proteomes" id="UP001521116">
    <property type="component" value="Unassembled WGS sequence"/>
</dbReference>
<accession>A0ABR3ST61</accession>
<evidence type="ECO:0000256" key="2">
    <source>
        <dbReference type="SAM" id="Coils"/>
    </source>
</evidence>
<keyword evidence="1" id="KW-0677">Repeat</keyword>
<organism evidence="5 6">
    <name type="scientific">Neofusicoccum ribis</name>
    <dbReference type="NCBI Taxonomy" id="45134"/>
    <lineage>
        <taxon>Eukaryota</taxon>
        <taxon>Fungi</taxon>
        <taxon>Dikarya</taxon>
        <taxon>Ascomycota</taxon>
        <taxon>Pezizomycotina</taxon>
        <taxon>Dothideomycetes</taxon>
        <taxon>Dothideomycetes incertae sedis</taxon>
        <taxon>Botryosphaeriales</taxon>
        <taxon>Botryosphaeriaceae</taxon>
        <taxon>Neofusicoccum</taxon>
    </lineage>
</organism>
<feature type="domain" description="Nephrocystin 3-like N-terminal" evidence="4">
    <location>
        <begin position="376"/>
        <end position="541"/>
    </location>
</feature>
<evidence type="ECO:0000313" key="5">
    <source>
        <dbReference type="EMBL" id="KAL1629126.1"/>
    </source>
</evidence>
<dbReference type="InterPro" id="IPR056125">
    <property type="entry name" value="DUF7708"/>
</dbReference>
<reference evidence="5 6" key="1">
    <citation type="submission" date="2024-02" db="EMBL/GenBank/DDBJ databases">
        <title>De novo assembly and annotation of 12 fungi associated with fruit tree decline syndrome in Ontario, Canada.</title>
        <authorList>
            <person name="Sulman M."/>
            <person name="Ellouze W."/>
            <person name="Ilyukhin E."/>
        </authorList>
    </citation>
    <scope>NUCLEOTIDE SEQUENCE [LARGE SCALE GENOMIC DNA]</scope>
    <source>
        <strain evidence="5 6">M1-105</strain>
    </source>
</reference>
<evidence type="ECO:0000256" key="1">
    <source>
        <dbReference type="ARBA" id="ARBA00022737"/>
    </source>
</evidence>
<evidence type="ECO:0000313" key="6">
    <source>
        <dbReference type="Proteomes" id="UP001521116"/>
    </source>
</evidence>
<gene>
    <name evidence="5" type="ORF">SLS56_005569</name>
</gene>
<comment type="caution">
    <text evidence="5">The sequence shown here is derived from an EMBL/GenBank/DDBJ whole genome shotgun (WGS) entry which is preliminary data.</text>
</comment>